<dbReference type="Pfam" id="PF07394">
    <property type="entry name" value="DUF1501"/>
    <property type="match status" value="1"/>
</dbReference>
<dbReference type="InterPro" id="IPR006311">
    <property type="entry name" value="TAT_signal"/>
</dbReference>
<evidence type="ECO:0000313" key="1">
    <source>
        <dbReference type="EMBL" id="NKE71803.1"/>
    </source>
</evidence>
<comment type="caution">
    <text evidence="1">The sequence shown here is derived from an EMBL/GenBank/DDBJ whole genome shotgun (WGS) entry which is preliminary data.</text>
</comment>
<name>A0A7X6DR02_9BACT</name>
<accession>A0A7X6DR02</accession>
<proteinExistence type="predicted"/>
<dbReference type="EMBL" id="VTOW01000002">
    <property type="protein sequence ID" value="NKE71803.1"/>
    <property type="molecule type" value="Genomic_DNA"/>
</dbReference>
<keyword evidence="2" id="KW-1185">Reference proteome</keyword>
<dbReference type="AlphaFoldDB" id="A0A7X6DR02"/>
<sequence>MNRRGFVKWLGLLAASAVLPLELARPATRAARNLKAALLGEVHYVRPAVMPKVIMIFLYGGPSELAGNLTNIAEINANSQNPYPTNLLPTTQNNIITPNYFWGGGAGGAGGETMESLIASGEMSVYRTIHRIKEDSKAHGPSVFQNLVGSLDMAGPGIGTTLAAILAANQPFGKPVEELLLPFVSFEGDSVIYRTGDLTVPLRLKPVALDSGFRNPYERSANGFVSDQEPVIEALSRQVSGALGEKGRKVIEAFEKRAELDAFIKTSFSTAAVNQSLPQEVDANGVPIVDVDNNPVRIQYPNTNFGNRLKAAISLAITNPDTYFISLGSGGLGGWDDHSDAIPEYTARIRELMDALAVAAKHMRLAGRNDIVINVFGDFGRNVNLNNSIGWDHGNNQNLYTLGGAAVRPGALGKVVGKTQRIGTPFQNRQFTAPTDDSYQCEPFAIASSLYKYYGVQNPEILTGEPPIDEINPPNQRV</sequence>
<protein>
    <submittedName>
        <fullName evidence="1">DUF1501 domain-containing protein</fullName>
    </submittedName>
</protein>
<dbReference type="InterPro" id="IPR010869">
    <property type="entry name" value="DUF1501"/>
</dbReference>
<reference evidence="1 2" key="1">
    <citation type="journal article" date="2020" name="Nature">
        <title>Bacterial chemolithoautotrophy via manganese oxidation.</title>
        <authorList>
            <person name="Yu H."/>
            <person name="Leadbetter J.R."/>
        </authorList>
    </citation>
    <scope>NUCLEOTIDE SEQUENCE [LARGE SCALE GENOMIC DNA]</scope>
    <source>
        <strain evidence="1 2">Mn-1</strain>
    </source>
</reference>
<organism evidence="1 2">
    <name type="scientific">Candidatus Manganitrophus noduliformans</name>
    <dbReference type="NCBI Taxonomy" id="2606439"/>
    <lineage>
        <taxon>Bacteria</taxon>
        <taxon>Pseudomonadati</taxon>
        <taxon>Nitrospirota</taxon>
        <taxon>Nitrospiria</taxon>
        <taxon>Candidatus Troglogloeales</taxon>
        <taxon>Candidatus Manganitrophaceae</taxon>
        <taxon>Candidatus Manganitrophus</taxon>
    </lineage>
</organism>
<dbReference type="PROSITE" id="PS51318">
    <property type="entry name" value="TAT"/>
    <property type="match status" value="1"/>
</dbReference>
<dbReference type="RefSeq" id="WP_168060764.1">
    <property type="nucleotide sequence ID" value="NZ_VTOW01000002.1"/>
</dbReference>
<gene>
    <name evidence="1" type="ORF">MNODULE_13730</name>
</gene>
<evidence type="ECO:0000313" key="2">
    <source>
        <dbReference type="Proteomes" id="UP000534783"/>
    </source>
</evidence>
<dbReference type="Proteomes" id="UP000534783">
    <property type="component" value="Unassembled WGS sequence"/>
</dbReference>